<dbReference type="EMBL" id="JBHSGA010000009">
    <property type="protein sequence ID" value="MFC4526083.1"/>
    <property type="molecule type" value="Genomic_DNA"/>
</dbReference>
<evidence type="ECO:0008006" key="4">
    <source>
        <dbReference type="Google" id="ProtNLM"/>
    </source>
</evidence>
<proteinExistence type="predicted"/>
<keyword evidence="1" id="KW-0812">Transmembrane</keyword>
<name>A0ABV9BZC9_9GAMM</name>
<protein>
    <recommendedName>
        <fullName evidence="4">DUF4190 domain-containing protein</fullName>
    </recommendedName>
</protein>
<feature type="transmembrane region" description="Helical" evidence="1">
    <location>
        <begin position="43"/>
        <end position="65"/>
    </location>
</feature>
<feature type="transmembrane region" description="Helical" evidence="1">
    <location>
        <begin position="12"/>
        <end position="31"/>
    </location>
</feature>
<sequence length="111" mass="11707">MDEARRVEEASTVSMLAIVSLLFGILAWTLLPLMGLALVSLNVMNFMAFPLAGAVIASVCARLALKRIRASGGALHGAGLAKAAQALAYTLYGVVFLLLSFVTLQVFLHTS</sequence>
<accession>A0ABV9BZC9</accession>
<comment type="caution">
    <text evidence="2">The sequence shown here is derived from an EMBL/GenBank/DDBJ whole genome shotgun (WGS) entry which is preliminary data.</text>
</comment>
<dbReference type="Proteomes" id="UP001595961">
    <property type="component" value="Unassembled WGS sequence"/>
</dbReference>
<evidence type="ECO:0000256" key="1">
    <source>
        <dbReference type="SAM" id="Phobius"/>
    </source>
</evidence>
<evidence type="ECO:0000313" key="3">
    <source>
        <dbReference type="Proteomes" id="UP001595961"/>
    </source>
</evidence>
<organism evidence="2 3">
    <name type="scientific">Dyella halodurans</name>
    <dbReference type="NCBI Taxonomy" id="1920171"/>
    <lineage>
        <taxon>Bacteria</taxon>
        <taxon>Pseudomonadati</taxon>
        <taxon>Pseudomonadota</taxon>
        <taxon>Gammaproteobacteria</taxon>
        <taxon>Lysobacterales</taxon>
        <taxon>Rhodanobacteraceae</taxon>
        <taxon>Dyella</taxon>
    </lineage>
</organism>
<gene>
    <name evidence="2" type="ORF">ACFO5W_05480</name>
</gene>
<evidence type="ECO:0000313" key="2">
    <source>
        <dbReference type="EMBL" id="MFC4526083.1"/>
    </source>
</evidence>
<reference evidence="3" key="1">
    <citation type="journal article" date="2019" name="Int. J. Syst. Evol. Microbiol.">
        <title>The Global Catalogue of Microorganisms (GCM) 10K type strain sequencing project: providing services to taxonomists for standard genome sequencing and annotation.</title>
        <authorList>
            <consortium name="The Broad Institute Genomics Platform"/>
            <consortium name="The Broad Institute Genome Sequencing Center for Infectious Disease"/>
            <person name="Wu L."/>
            <person name="Ma J."/>
        </authorList>
    </citation>
    <scope>NUCLEOTIDE SEQUENCE [LARGE SCALE GENOMIC DNA]</scope>
    <source>
        <strain evidence="3">CCM 4481</strain>
    </source>
</reference>
<keyword evidence="1" id="KW-0472">Membrane</keyword>
<keyword evidence="3" id="KW-1185">Reference proteome</keyword>
<feature type="transmembrane region" description="Helical" evidence="1">
    <location>
        <begin position="86"/>
        <end position="108"/>
    </location>
</feature>
<dbReference type="RefSeq" id="WP_266152189.1">
    <property type="nucleotide sequence ID" value="NZ_CP064028.1"/>
</dbReference>
<keyword evidence="1" id="KW-1133">Transmembrane helix</keyword>